<dbReference type="Proteomes" id="UP001642360">
    <property type="component" value="Unassembled WGS sequence"/>
</dbReference>
<comment type="caution">
    <text evidence="1">The sequence shown here is derived from an EMBL/GenBank/DDBJ whole genome shotgun (WGS) entry which is preliminary data.</text>
</comment>
<sequence>VKSADNRILQEQLQNKNQKLAEEASYAKELASAAAFELKNLASVGVQNCNGGNYKNSSDLRPGRKGLLSGQAKEVSGITYDDFDLEGNNVKVTLEDALAEKELVEVGRRKKVDEAKKMETTLENDLANMWVLVAQLKKEAEPVTNSITNERHNDGTSHVDDGTGIMVLDVTKLALSILKGELLFVRLRSPSLTVSVHI</sequence>
<feature type="non-terminal residue" evidence="1">
    <location>
        <position position="1"/>
    </location>
</feature>
<evidence type="ECO:0000313" key="1">
    <source>
        <dbReference type="EMBL" id="CAK9171898.1"/>
    </source>
</evidence>
<reference evidence="1 2" key="1">
    <citation type="submission" date="2024-02" db="EMBL/GenBank/DDBJ databases">
        <authorList>
            <person name="Vignale AGUSTIN F."/>
            <person name="Sosa J E."/>
            <person name="Modenutti C."/>
        </authorList>
    </citation>
    <scope>NUCLEOTIDE SEQUENCE [LARGE SCALE GENOMIC DNA]</scope>
</reference>
<name>A0ABC8TWI7_9AQUA</name>
<protein>
    <submittedName>
        <fullName evidence="1">Uncharacterized protein</fullName>
    </submittedName>
</protein>
<organism evidence="1 2">
    <name type="scientific">Ilex paraguariensis</name>
    <name type="common">yerba mate</name>
    <dbReference type="NCBI Taxonomy" id="185542"/>
    <lineage>
        <taxon>Eukaryota</taxon>
        <taxon>Viridiplantae</taxon>
        <taxon>Streptophyta</taxon>
        <taxon>Embryophyta</taxon>
        <taxon>Tracheophyta</taxon>
        <taxon>Spermatophyta</taxon>
        <taxon>Magnoliopsida</taxon>
        <taxon>eudicotyledons</taxon>
        <taxon>Gunneridae</taxon>
        <taxon>Pentapetalae</taxon>
        <taxon>asterids</taxon>
        <taxon>campanulids</taxon>
        <taxon>Aquifoliales</taxon>
        <taxon>Aquifoliaceae</taxon>
        <taxon>Ilex</taxon>
    </lineage>
</organism>
<dbReference type="AlphaFoldDB" id="A0ABC8TWI7"/>
<accession>A0ABC8TWI7</accession>
<evidence type="ECO:0000313" key="2">
    <source>
        <dbReference type="Proteomes" id="UP001642360"/>
    </source>
</evidence>
<proteinExistence type="predicted"/>
<keyword evidence="2" id="KW-1185">Reference proteome</keyword>
<dbReference type="EMBL" id="CAUOFW020005867">
    <property type="protein sequence ID" value="CAK9171898.1"/>
    <property type="molecule type" value="Genomic_DNA"/>
</dbReference>
<gene>
    <name evidence="1" type="ORF">ILEXP_LOCUS41515</name>
</gene>